<evidence type="ECO:0000256" key="1">
    <source>
        <dbReference type="ARBA" id="ARBA00006975"/>
    </source>
</evidence>
<dbReference type="GO" id="GO:0051087">
    <property type="term" value="F:protein-folding chaperone binding"/>
    <property type="evidence" value="ECO:0007669"/>
    <property type="project" value="TreeGrafter"/>
</dbReference>
<dbReference type="InterPro" id="IPR020818">
    <property type="entry name" value="Chaperonin_GroES"/>
</dbReference>
<dbReference type="InterPro" id="IPR011032">
    <property type="entry name" value="GroES-like_sf"/>
</dbReference>
<dbReference type="Gene3D" id="2.30.33.40">
    <property type="entry name" value="GroES chaperonin"/>
    <property type="match status" value="1"/>
</dbReference>
<dbReference type="GO" id="GO:0046872">
    <property type="term" value="F:metal ion binding"/>
    <property type="evidence" value="ECO:0007669"/>
    <property type="project" value="TreeGrafter"/>
</dbReference>
<dbReference type="GO" id="GO:0051082">
    <property type="term" value="F:unfolded protein binding"/>
    <property type="evidence" value="ECO:0007669"/>
    <property type="project" value="TreeGrafter"/>
</dbReference>
<evidence type="ECO:0000256" key="2">
    <source>
        <dbReference type="ARBA" id="ARBA00023186"/>
    </source>
</evidence>
<dbReference type="SMART" id="SM00883">
    <property type="entry name" value="Cpn10"/>
    <property type="match status" value="1"/>
</dbReference>
<protein>
    <recommendedName>
        <fullName evidence="3">Co-chaperonin GroES</fullName>
    </recommendedName>
    <alternativeName>
        <fullName evidence="3">10 kDa chaperonin</fullName>
    </alternativeName>
    <alternativeName>
        <fullName evidence="3">Chaperonin-10</fullName>
        <shortName evidence="3">Cpn10</shortName>
    </alternativeName>
</protein>
<dbReference type="GO" id="GO:0005737">
    <property type="term" value="C:cytoplasm"/>
    <property type="evidence" value="ECO:0007669"/>
    <property type="project" value="UniProtKB-SubCell"/>
</dbReference>
<dbReference type="Proteomes" id="UP000034852">
    <property type="component" value="Unassembled WGS sequence"/>
</dbReference>
<comment type="similarity">
    <text evidence="1 3 4">Belongs to the GroES chaperonin family.</text>
</comment>
<name>A0A0G0JDH3_9BACT</name>
<organism evidence="5 6">
    <name type="scientific">candidate division WS6 bacterium GW2011_GWA2_37_6</name>
    <dbReference type="NCBI Taxonomy" id="1619087"/>
    <lineage>
        <taxon>Bacteria</taxon>
        <taxon>Candidatus Dojkabacteria</taxon>
    </lineage>
</organism>
<dbReference type="PANTHER" id="PTHR10772">
    <property type="entry name" value="10 KDA HEAT SHOCK PROTEIN"/>
    <property type="match status" value="1"/>
</dbReference>
<reference evidence="5 6" key="1">
    <citation type="journal article" date="2015" name="Nature">
        <title>rRNA introns, odd ribosomes, and small enigmatic genomes across a large radiation of phyla.</title>
        <authorList>
            <person name="Brown C.T."/>
            <person name="Hug L.A."/>
            <person name="Thomas B.C."/>
            <person name="Sharon I."/>
            <person name="Castelle C.J."/>
            <person name="Singh A."/>
            <person name="Wilkins M.J."/>
            <person name="Williams K.H."/>
            <person name="Banfield J.F."/>
        </authorList>
    </citation>
    <scope>NUCLEOTIDE SEQUENCE [LARGE SCALE GENOMIC DNA]</scope>
</reference>
<evidence type="ECO:0000313" key="6">
    <source>
        <dbReference type="Proteomes" id="UP000034852"/>
    </source>
</evidence>
<comment type="function">
    <text evidence="3 4">Together with the chaperonin GroEL, plays an essential role in assisting protein folding. The GroEL-GroES system forms a nano-cage that allows encapsulation of the non-native substrate proteins and provides a physical environment optimized to promote and accelerate protein folding. GroES binds to the apical surface of the GroEL ring, thereby capping the opening of the GroEL channel.</text>
</comment>
<proteinExistence type="inferred from homology"/>
<gene>
    <name evidence="3" type="primary">groES</name>
    <name evidence="3" type="synonym">groS</name>
    <name evidence="5" type="ORF">US52_C0045G0009</name>
</gene>
<comment type="caution">
    <text evidence="5">The sequence shown here is derived from an EMBL/GenBank/DDBJ whole genome shotgun (WGS) entry which is preliminary data.</text>
</comment>
<dbReference type="AlphaFoldDB" id="A0A0G0JDH3"/>
<dbReference type="PRINTS" id="PR00297">
    <property type="entry name" value="CHAPERONIN10"/>
</dbReference>
<sequence length="90" mass="10020">MAKTKIKPIGANILVKPVDEEKKTVTGIVLPDTVDKEKPQTEKVVAGKKVEFNVKVGDTVLFKKYSPDEIEIDDENYLIMTEDDILAVMA</sequence>
<dbReference type="InterPro" id="IPR037124">
    <property type="entry name" value="Chaperonin_GroES_sf"/>
</dbReference>
<dbReference type="FunFam" id="2.30.33.40:FF:000001">
    <property type="entry name" value="10 kDa chaperonin"/>
    <property type="match status" value="1"/>
</dbReference>
<dbReference type="SUPFAM" id="SSF50129">
    <property type="entry name" value="GroES-like"/>
    <property type="match status" value="1"/>
</dbReference>
<dbReference type="Pfam" id="PF00166">
    <property type="entry name" value="Cpn10"/>
    <property type="match status" value="1"/>
</dbReference>
<dbReference type="EMBL" id="LBTH01000045">
    <property type="protein sequence ID" value="KKQ34834.1"/>
    <property type="molecule type" value="Genomic_DNA"/>
</dbReference>
<keyword evidence="3" id="KW-0963">Cytoplasm</keyword>
<evidence type="ECO:0000256" key="3">
    <source>
        <dbReference type="HAMAP-Rule" id="MF_00580"/>
    </source>
</evidence>
<dbReference type="HAMAP" id="MF_00580">
    <property type="entry name" value="CH10"/>
    <property type="match status" value="1"/>
</dbReference>
<dbReference type="GO" id="GO:0044183">
    <property type="term" value="F:protein folding chaperone"/>
    <property type="evidence" value="ECO:0007669"/>
    <property type="project" value="InterPro"/>
</dbReference>
<keyword evidence="2 3" id="KW-0143">Chaperone</keyword>
<comment type="subcellular location">
    <subcellularLocation>
        <location evidence="3">Cytoplasm</location>
    </subcellularLocation>
</comment>
<evidence type="ECO:0000313" key="5">
    <source>
        <dbReference type="EMBL" id="KKQ34834.1"/>
    </source>
</evidence>
<accession>A0A0G0JDH3</accession>
<dbReference type="GO" id="GO:0005524">
    <property type="term" value="F:ATP binding"/>
    <property type="evidence" value="ECO:0007669"/>
    <property type="project" value="InterPro"/>
</dbReference>
<dbReference type="PANTHER" id="PTHR10772:SF58">
    <property type="entry name" value="CO-CHAPERONIN GROES"/>
    <property type="match status" value="1"/>
</dbReference>
<comment type="subunit">
    <text evidence="3">Heptamer of 7 subunits arranged in a ring. Interacts with the chaperonin GroEL.</text>
</comment>
<dbReference type="CDD" id="cd00320">
    <property type="entry name" value="cpn10"/>
    <property type="match status" value="1"/>
</dbReference>
<evidence type="ECO:0000256" key="4">
    <source>
        <dbReference type="RuleBase" id="RU000535"/>
    </source>
</evidence>